<accession>A0AAD7XTK0</accession>
<dbReference type="EC" id="1.8.4.11" evidence="2"/>
<feature type="domain" description="Peptide methionine sulphoxide reductase MsrA" evidence="5">
    <location>
        <begin position="2"/>
        <end position="126"/>
    </location>
</feature>
<evidence type="ECO:0000256" key="2">
    <source>
        <dbReference type="ARBA" id="ARBA00012502"/>
    </source>
</evidence>
<proteinExistence type="inferred from homology"/>
<reference evidence="6" key="1">
    <citation type="submission" date="2023-01" db="EMBL/GenBank/DDBJ databases">
        <title>Metagenome sequencing of chrysophaentin producing Chrysophaeum taylorii.</title>
        <authorList>
            <person name="Davison J."/>
            <person name="Bewley C."/>
        </authorList>
    </citation>
    <scope>NUCLEOTIDE SEQUENCE</scope>
    <source>
        <strain evidence="6">NIES-1699</strain>
    </source>
</reference>
<comment type="caution">
    <text evidence="6">The sequence shown here is derived from an EMBL/GenBank/DDBJ whole genome shotgun (WGS) entry which is preliminary data.</text>
</comment>
<dbReference type="InterPro" id="IPR002569">
    <property type="entry name" value="Met_Sox_Rdtase_MsrA_dom"/>
</dbReference>
<dbReference type="PANTHER" id="PTHR43774:SF1">
    <property type="entry name" value="PEPTIDE METHIONINE SULFOXIDE REDUCTASE MSRA 2"/>
    <property type="match status" value="1"/>
</dbReference>
<dbReference type="EMBL" id="JAQMWT010000057">
    <property type="protein sequence ID" value="KAJ8612139.1"/>
    <property type="molecule type" value="Genomic_DNA"/>
</dbReference>
<evidence type="ECO:0000313" key="6">
    <source>
        <dbReference type="EMBL" id="KAJ8612139.1"/>
    </source>
</evidence>
<dbReference type="Proteomes" id="UP001230188">
    <property type="component" value="Unassembled WGS sequence"/>
</dbReference>
<gene>
    <name evidence="6" type="ORF">CTAYLR_002449</name>
</gene>
<dbReference type="AlphaFoldDB" id="A0AAD7XTK0"/>
<keyword evidence="7" id="KW-1185">Reference proteome</keyword>
<dbReference type="Gene3D" id="3.30.1060.10">
    <property type="entry name" value="Peptide methionine sulphoxide reductase MsrA"/>
    <property type="match status" value="1"/>
</dbReference>
<dbReference type="InterPro" id="IPR036509">
    <property type="entry name" value="Met_Sox_Rdtase_MsrA_sf"/>
</dbReference>
<evidence type="ECO:0000256" key="1">
    <source>
        <dbReference type="ARBA" id="ARBA00005591"/>
    </source>
</evidence>
<comment type="similarity">
    <text evidence="1">Belongs to the MsrA Met sulfoxide reductase family.</text>
</comment>
<dbReference type="SUPFAM" id="SSF55068">
    <property type="entry name" value="Peptide methionine sulfoxide reductase"/>
    <property type="match status" value="1"/>
</dbReference>
<protein>
    <recommendedName>
        <fullName evidence="2">peptide-methionine (S)-S-oxide reductase</fullName>
        <ecNumber evidence="2">1.8.4.11</ecNumber>
    </recommendedName>
    <alternativeName>
        <fullName evidence="4">Peptide-methionine (S)-S-oxide reductase</fullName>
    </alternativeName>
</protein>
<dbReference type="Pfam" id="PF01625">
    <property type="entry name" value="PMSR"/>
    <property type="match status" value="1"/>
</dbReference>
<dbReference type="GO" id="GO:0008113">
    <property type="term" value="F:peptide-methionine (S)-S-oxide reductase activity"/>
    <property type="evidence" value="ECO:0007669"/>
    <property type="project" value="UniProtKB-EC"/>
</dbReference>
<keyword evidence="3" id="KW-0560">Oxidoreductase</keyword>
<evidence type="ECO:0000256" key="4">
    <source>
        <dbReference type="ARBA" id="ARBA00030643"/>
    </source>
</evidence>
<evidence type="ECO:0000313" key="7">
    <source>
        <dbReference type="Proteomes" id="UP001230188"/>
    </source>
</evidence>
<dbReference type="PANTHER" id="PTHR43774">
    <property type="entry name" value="PEPTIDE METHIONINE SULFOXIDE REDUCTASE"/>
    <property type="match status" value="1"/>
</dbReference>
<evidence type="ECO:0000256" key="3">
    <source>
        <dbReference type="ARBA" id="ARBA00023002"/>
    </source>
</evidence>
<organism evidence="6 7">
    <name type="scientific">Chrysophaeum taylorii</name>
    <dbReference type="NCBI Taxonomy" id="2483200"/>
    <lineage>
        <taxon>Eukaryota</taxon>
        <taxon>Sar</taxon>
        <taxon>Stramenopiles</taxon>
        <taxon>Ochrophyta</taxon>
        <taxon>Pelagophyceae</taxon>
        <taxon>Pelagomonadales</taxon>
        <taxon>Pelagomonadaceae</taxon>
        <taxon>Chrysophaeum</taxon>
    </lineage>
</organism>
<evidence type="ECO:0000259" key="5">
    <source>
        <dbReference type="Pfam" id="PF01625"/>
    </source>
</evidence>
<sequence>MKVDGVTKTVCGYAGGSATPTYASVCRGDDNVEAVHVEFDDALIAADAVLDAAFDCAKPSLNKRQYNPVVFVSGAADMAIVDAWRRKERRRADGLASTTFKVETATQFYVAERYHQGYWERWRPRYALLAFVVIAQTFATDLLGDLGNTAATILAVGIAAQTCYERLFDTDVAPIPIVPLSAESESPVVEQVS</sequence>
<name>A0AAD7XTK0_9STRA</name>